<dbReference type="EMBL" id="JX891462">
    <property type="protein sequence ID" value="AGC70413.1"/>
    <property type="molecule type" value="Genomic_DNA"/>
</dbReference>
<name>R4ITW5_9PSED</name>
<dbReference type="AlphaFoldDB" id="R4ITW5"/>
<sequence length="73" mass="8103">MTMIDVDSIKVHLDAAHEAHNNYMNQPKHLGDAPLSGVNLENYKRQSSLLLEAYNDACRALFTALSTAVNKEC</sequence>
<geneLocation type="plasmid" evidence="1">
    <name>pD2RT</name>
</geneLocation>
<accession>R4ITW5</accession>
<evidence type="ECO:0000313" key="1">
    <source>
        <dbReference type="EMBL" id="AGC70413.1"/>
    </source>
</evidence>
<keyword evidence="1" id="KW-0614">Plasmid</keyword>
<reference evidence="1" key="1">
    <citation type="journal article" date="2013" name="Plasmid">
        <title>Complete nucleotide sequence of the self-transmissible TOL plasmid pD2RT provides new insight into arrangement of toluene catabolic plasmids.</title>
        <authorList>
            <person name="Jutkina J."/>
            <person name="Hansen L.H."/>
            <person name="Li L."/>
            <person name="Heinaru E."/>
            <person name="Vedler E."/>
            <person name="Joesaar M."/>
            <person name="Heinaru A."/>
        </authorList>
    </citation>
    <scope>NUCLEOTIDE SEQUENCE</scope>
    <source>
        <strain evidence="1">D2RT</strain>
        <plasmid evidence="1">pD2RT</plasmid>
    </source>
</reference>
<dbReference type="RefSeq" id="WP_016355659.1">
    <property type="nucleotide sequence ID" value="NC_021250.1"/>
</dbReference>
<organism evidence="1">
    <name type="scientific">Pseudomonas migulae</name>
    <dbReference type="NCBI Taxonomy" id="78543"/>
    <lineage>
        <taxon>Bacteria</taxon>
        <taxon>Pseudomonadati</taxon>
        <taxon>Pseudomonadota</taxon>
        <taxon>Gammaproteobacteria</taxon>
        <taxon>Pseudomonadales</taxon>
        <taxon>Pseudomonadaceae</taxon>
        <taxon>Pseudomonas</taxon>
    </lineage>
</organism>
<gene>
    <name evidence="1" type="ORF">pD2RT_059</name>
</gene>
<protein>
    <submittedName>
        <fullName evidence="1">Uncharacterized protein</fullName>
    </submittedName>
</protein>
<proteinExistence type="predicted"/>